<accession>A0AAP0RXP1</accession>
<dbReference type="Pfam" id="PF00067">
    <property type="entry name" value="p450"/>
    <property type="match status" value="1"/>
</dbReference>
<comment type="caution">
    <text evidence="8">The sequence shown here is derived from an EMBL/GenBank/DDBJ whole genome shotgun (WGS) entry which is preliminary data.</text>
</comment>
<name>A0AAP0RXP1_LIQFO</name>
<keyword evidence="5" id="KW-1133">Transmembrane helix</keyword>
<dbReference type="SUPFAM" id="SSF48264">
    <property type="entry name" value="Cytochrome P450"/>
    <property type="match status" value="1"/>
</dbReference>
<proteinExistence type="inferred from homology"/>
<dbReference type="InterPro" id="IPR036396">
    <property type="entry name" value="Cyt_P450_sf"/>
</dbReference>
<dbReference type="EMBL" id="JBBPBK010000004">
    <property type="protein sequence ID" value="KAK9286349.1"/>
    <property type="molecule type" value="Genomic_DNA"/>
</dbReference>
<keyword evidence="7" id="KW-0349">Heme</keyword>
<keyword evidence="7" id="KW-0560">Oxidoreductase</keyword>
<organism evidence="8 9">
    <name type="scientific">Liquidambar formosana</name>
    <name type="common">Formosan gum</name>
    <dbReference type="NCBI Taxonomy" id="63359"/>
    <lineage>
        <taxon>Eukaryota</taxon>
        <taxon>Viridiplantae</taxon>
        <taxon>Streptophyta</taxon>
        <taxon>Embryophyta</taxon>
        <taxon>Tracheophyta</taxon>
        <taxon>Spermatophyta</taxon>
        <taxon>Magnoliopsida</taxon>
        <taxon>eudicotyledons</taxon>
        <taxon>Gunneridae</taxon>
        <taxon>Pentapetalae</taxon>
        <taxon>Saxifragales</taxon>
        <taxon>Altingiaceae</taxon>
        <taxon>Liquidambar</taxon>
    </lineage>
</organism>
<dbReference type="PANTHER" id="PTHR24286">
    <property type="entry name" value="CYTOCHROME P450 26"/>
    <property type="match status" value="1"/>
</dbReference>
<evidence type="ECO:0000313" key="8">
    <source>
        <dbReference type="EMBL" id="KAK9286349.1"/>
    </source>
</evidence>
<comment type="similarity">
    <text evidence="2 7">Belongs to the cytochrome P450 family.</text>
</comment>
<dbReference type="InterPro" id="IPR002397">
    <property type="entry name" value="Cyt_P450_B"/>
</dbReference>
<dbReference type="GO" id="GO:0016125">
    <property type="term" value="P:sterol metabolic process"/>
    <property type="evidence" value="ECO:0007669"/>
    <property type="project" value="TreeGrafter"/>
</dbReference>
<keyword evidence="9" id="KW-1185">Reference proteome</keyword>
<evidence type="ECO:0000256" key="5">
    <source>
        <dbReference type="ARBA" id="ARBA00022989"/>
    </source>
</evidence>
<evidence type="ECO:0000313" key="9">
    <source>
        <dbReference type="Proteomes" id="UP001415857"/>
    </source>
</evidence>
<evidence type="ECO:0000256" key="7">
    <source>
        <dbReference type="RuleBase" id="RU000461"/>
    </source>
</evidence>
<evidence type="ECO:0000256" key="3">
    <source>
        <dbReference type="ARBA" id="ARBA00022692"/>
    </source>
</evidence>
<sequence>MLASPEASRFVLVTQAHLFKPTYPKSKEKMIGPAALFFHQGEYHTLLRKLVQSSLSPDSIRKLIPHIEAMAISALESWAGGRVINTFHEMKKFSFDVGIFSIFGHLDGKYREELKKNYCIVDKGYNSFPTNIPGTAYHKAILVILESLRMASIISFTFREAVVDVEYEGYIIPKGWKVMPLFRNIHHNPEFFSDPQNFDPSRFEVAPKPNTFMPFGNGVHACPGNELAKLEMLILIHHLVTKFRWEVVGSQSGIQYGPFPIPQHGLPARFWKESPAA</sequence>
<dbReference type="Proteomes" id="UP001415857">
    <property type="component" value="Unassembled WGS sequence"/>
</dbReference>
<dbReference type="GO" id="GO:0020037">
    <property type="term" value="F:heme binding"/>
    <property type="evidence" value="ECO:0007669"/>
    <property type="project" value="InterPro"/>
</dbReference>
<dbReference type="GO" id="GO:0016020">
    <property type="term" value="C:membrane"/>
    <property type="evidence" value="ECO:0007669"/>
    <property type="project" value="UniProtKB-SubCell"/>
</dbReference>
<reference evidence="8 9" key="1">
    <citation type="journal article" date="2024" name="Plant J.">
        <title>Genome sequences and population genomics reveal climatic adaptation and genomic divergence between two closely related sweetgum species.</title>
        <authorList>
            <person name="Xu W.Q."/>
            <person name="Ren C.Q."/>
            <person name="Zhang X.Y."/>
            <person name="Comes H.P."/>
            <person name="Liu X.H."/>
            <person name="Li Y.G."/>
            <person name="Kettle C.J."/>
            <person name="Jalonen R."/>
            <person name="Gaisberger H."/>
            <person name="Ma Y.Z."/>
            <person name="Qiu Y.X."/>
        </authorList>
    </citation>
    <scope>NUCLEOTIDE SEQUENCE [LARGE SCALE GENOMIC DNA]</scope>
    <source>
        <strain evidence="8">Hangzhou</strain>
    </source>
</reference>
<comment type="subcellular location">
    <subcellularLocation>
        <location evidence="1">Membrane</location>
        <topology evidence="1">Single-pass membrane protein</topology>
    </subcellularLocation>
</comment>
<dbReference type="InterPro" id="IPR017972">
    <property type="entry name" value="Cyt_P450_CS"/>
</dbReference>
<keyword evidence="3" id="KW-0812">Transmembrane</keyword>
<evidence type="ECO:0000256" key="1">
    <source>
        <dbReference type="ARBA" id="ARBA00004167"/>
    </source>
</evidence>
<evidence type="ECO:0000256" key="2">
    <source>
        <dbReference type="ARBA" id="ARBA00010617"/>
    </source>
</evidence>
<dbReference type="GO" id="GO:0010295">
    <property type="term" value="F:(+)-abscisic acid 8'-hydroxylase activity"/>
    <property type="evidence" value="ECO:0007669"/>
    <property type="project" value="TreeGrafter"/>
</dbReference>
<keyword evidence="5" id="KW-0472">Membrane</keyword>
<evidence type="ECO:0000256" key="4">
    <source>
        <dbReference type="ARBA" id="ARBA00022723"/>
    </source>
</evidence>
<dbReference type="InterPro" id="IPR001128">
    <property type="entry name" value="Cyt_P450"/>
</dbReference>
<dbReference type="PRINTS" id="PR00359">
    <property type="entry name" value="BP450"/>
</dbReference>
<gene>
    <name evidence="8" type="ORF">L1049_014742</name>
</gene>
<dbReference type="PANTHER" id="PTHR24286:SF375">
    <property type="entry name" value="ABSCISIC ACID 8'-HYDROXYLASE 4-LIKE"/>
    <property type="match status" value="1"/>
</dbReference>
<evidence type="ECO:0000256" key="6">
    <source>
        <dbReference type="ARBA" id="ARBA00023004"/>
    </source>
</evidence>
<dbReference type="GO" id="GO:0005506">
    <property type="term" value="F:iron ion binding"/>
    <property type="evidence" value="ECO:0007669"/>
    <property type="project" value="InterPro"/>
</dbReference>
<dbReference type="PROSITE" id="PS00086">
    <property type="entry name" value="CYTOCHROME_P450"/>
    <property type="match status" value="1"/>
</dbReference>
<dbReference type="AlphaFoldDB" id="A0AAP0RXP1"/>
<dbReference type="Gene3D" id="1.10.630.10">
    <property type="entry name" value="Cytochrome P450"/>
    <property type="match status" value="2"/>
</dbReference>
<keyword evidence="7" id="KW-0503">Monooxygenase</keyword>
<keyword evidence="4 7" id="KW-0479">Metal-binding</keyword>
<protein>
    <submittedName>
        <fullName evidence="8">Uncharacterized protein</fullName>
    </submittedName>
</protein>
<keyword evidence="6 7" id="KW-0408">Iron</keyword>